<evidence type="ECO:0000313" key="3">
    <source>
        <dbReference type="EMBL" id="SLK08949.1"/>
    </source>
</evidence>
<dbReference type="PANTHER" id="PTHR43048:SF3">
    <property type="entry name" value="METHYLMALONYL-COA EPIMERASE, MITOCHONDRIAL"/>
    <property type="match status" value="1"/>
</dbReference>
<dbReference type="Gene3D" id="3.10.180.10">
    <property type="entry name" value="2,3-Dihydroxybiphenyl 1,2-Dioxygenase, domain 1"/>
    <property type="match status" value="2"/>
</dbReference>
<feature type="domain" description="VOC" evidence="2">
    <location>
        <begin position="152"/>
        <end position="277"/>
    </location>
</feature>
<protein>
    <submittedName>
        <fullName evidence="3">Catechol-2,3-dioxygenase</fullName>
    </submittedName>
</protein>
<dbReference type="Pfam" id="PF00903">
    <property type="entry name" value="Glyoxalase"/>
    <property type="match status" value="1"/>
</dbReference>
<dbReference type="InterPro" id="IPR004360">
    <property type="entry name" value="Glyas_Fos-R_dOase_dom"/>
</dbReference>
<dbReference type="AlphaFoldDB" id="A0A1U6ILP7"/>
<dbReference type="GO" id="GO:0051213">
    <property type="term" value="F:dioxygenase activity"/>
    <property type="evidence" value="ECO:0007669"/>
    <property type="project" value="UniProtKB-KW"/>
</dbReference>
<accession>A0A1U6ILP7</accession>
<evidence type="ECO:0000313" key="4">
    <source>
        <dbReference type="Proteomes" id="UP000190989"/>
    </source>
</evidence>
<gene>
    <name evidence="3" type="ORF">SAMN06295987_10944</name>
</gene>
<keyword evidence="3" id="KW-0223">Dioxygenase</keyword>
<dbReference type="PROSITE" id="PS51819">
    <property type="entry name" value="VOC"/>
    <property type="match status" value="2"/>
</dbReference>
<dbReference type="STRING" id="428990.SAMN06295987_10944"/>
<name>A0A1U6ILP7_9SPHN</name>
<keyword evidence="3" id="KW-0560">Oxidoreductase</keyword>
<dbReference type="PANTHER" id="PTHR43048">
    <property type="entry name" value="METHYLMALONYL-COA EPIMERASE"/>
    <property type="match status" value="1"/>
</dbReference>
<feature type="domain" description="VOC" evidence="2">
    <location>
        <begin position="5"/>
        <end position="112"/>
    </location>
</feature>
<dbReference type="GO" id="GO:0046491">
    <property type="term" value="P:L-methylmalonyl-CoA metabolic process"/>
    <property type="evidence" value="ECO:0007669"/>
    <property type="project" value="TreeGrafter"/>
</dbReference>
<dbReference type="InterPro" id="IPR037523">
    <property type="entry name" value="VOC_core"/>
</dbReference>
<dbReference type="Proteomes" id="UP000190989">
    <property type="component" value="Unassembled WGS sequence"/>
</dbReference>
<dbReference type="GO" id="GO:0004493">
    <property type="term" value="F:methylmalonyl-CoA epimerase activity"/>
    <property type="evidence" value="ECO:0007669"/>
    <property type="project" value="TreeGrafter"/>
</dbReference>
<proteinExistence type="predicted"/>
<dbReference type="InterPro" id="IPR029068">
    <property type="entry name" value="Glyas_Bleomycin-R_OHBP_Dase"/>
</dbReference>
<keyword evidence="1" id="KW-0479">Metal-binding</keyword>
<dbReference type="GO" id="GO:0046872">
    <property type="term" value="F:metal ion binding"/>
    <property type="evidence" value="ECO:0007669"/>
    <property type="project" value="UniProtKB-KW"/>
</dbReference>
<dbReference type="InterPro" id="IPR051785">
    <property type="entry name" value="MMCE/EMCE_epimerase"/>
</dbReference>
<sequence length="310" mass="35285">MRLKGLHHVRFQVRDLDLQERFCADFGLVTAERTDERLVMRTRGGDECAYVAVKGDSDKFLGMAFEVEDTAYLEEAVTRLGASAPTDLALPGGGKAVTFADPFGNEVTLIHGASRRAPEEFYPELVHNTPFEKNRFGRNQTSREVGPAKLWRIGHMALFVKSFAEAHAWYTENLGMIGSDIYHIPGQPQVKIVGFLRLDRGDEYVDHHVLALMQDERGGCHHISFETQDFEAQQRTHRYLGKQAYEPIWGVGRHPHGSHVFDVWRAPDGARFETFSDTDLFRIEDGTKVHDISTIDMDVWSEDEPTRYFV</sequence>
<evidence type="ECO:0000259" key="2">
    <source>
        <dbReference type="PROSITE" id="PS51819"/>
    </source>
</evidence>
<dbReference type="SUPFAM" id="SSF54593">
    <property type="entry name" value="Glyoxalase/Bleomycin resistance protein/Dihydroxybiphenyl dioxygenase"/>
    <property type="match status" value="1"/>
</dbReference>
<dbReference type="RefSeq" id="WP_079731617.1">
    <property type="nucleotide sequence ID" value="NZ_FVZE01000009.1"/>
</dbReference>
<dbReference type="EMBL" id="FVZE01000009">
    <property type="protein sequence ID" value="SLK08949.1"/>
    <property type="molecule type" value="Genomic_DNA"/>
</dbReference>
<evidence type="ECO:0000256" key="1">
    <source>
        <dbReference type="ARBA" id="ARBA00022723"/>
    </source>
</evidence>
<keyword evidence="4" id="KW-1185">Reference proteome</keyword>
<organism evidence="3 4">
    <name type="scientific">Novosphingobium mathurense</name>
    <dbReference type="NCBI Taxonomy" id="428990"/>
    <lineage>
        <taxon>Bacteria</taxon>
        <taxon>Pseudomonadati</taxon>
        <taxon>Pseudomonadota</taxon>
        <taxon>Alphaproteobacteria</taxon>
        <taxon>Sphingomonadales</taxon>
        <taxon>Sphingomonadaceae</taxon>
        <taxon>Novosphingobium</taxon>
    </lineage>
</organism>
<reference evidence="4" key="1">
    <citation type="submission" date="2017-02" db="EMBL/GenBank/DDBJ databases">
        <authorList>
            <person name="Varghese N."/>
            <person name="Submissions S."/>
        </authorList>
    </citation>
    <scope>NUCLEOTIDE SEQUENCE [LARGE SCALE GENOMIC DNA]</scope>
    <source>
        <strain evidence="4">SM117</strain>
    </source>
</reference>